<protein>
    <submittedName>
        <fullName evidence="1">Uncharacterized protein</fullName>
    </submittedName>
</protein>
<dbReference type="EMBL" id="PPHD01121735">
    <property type="protein sequence ID" value="POI18555.1"/>
    <property type="molecule type" value="Genomic_DNA"/>
</dbReference>
<comment type="caution">
    <text evidence="1">The sequence shown here is derived from an EMBL/GenBank/DDBJ whole genome shotgun (WGS) entry which is preliminary data.</text>
</comment>
<reference evidence="1 2" key="1">
    <citation type="submission" date="2018-01" db="EMBL/GenBank/DDBJ databases">
        <title>Comparison of the Chinese Bamboo Partridge and Red Junglefowl genome sequences highlights the importance of demography in genome evolution.</title>
        <authorList>
            <person name="Tiley G.P."/>
            <person name="Kimball R.T."/>
            <person name="Braun E.L."/>
            <person name="Burleigh J.G."/>
        </authorList>
    </citation>
    <scope>NUCLEOTIDE SEQUENCE [LARGE SCALE GENOMIC DNA]</scope>
    <source>
        <strain evidence="1">RTK389</strain>
        <tissue evidence="1">Blood</tissue>
    </source>
</reference>
<dbReference type="Proteomes" id="UP000237246">
    <property type="component" value="Unassembled WGS sequence"/>
</dbReference>
<name>A0A2P4S351_BAMTH</name>
<sequence length="11" mass="1168">MEDSDLMPSGS</sequence>
<evidence type="ECO:0000313" key="1">
    <source>
        <dbReference type="EMBL" id="POI18555.1"/>
    </source>
</evidence>
<accession>A0A2P4S351</accession>
<proteinExistence type="predicted"/>
<keyword evidence="2" id="KW-1185">Reference proteome</keyword>
<gene>
    <name evidence="1" type="ORF">CIB84_017702</name>
</gene>
<evidence type="ECO:0000313" key="2">
    <source>
        <dbReference type="Proteomes" id="UP000237246"/>
    </source>
</evidence>
<organism evidence="1 2">
    <name type="scientific">Bambusicola thoracicus</name>
    <name type="common">Chinese bamboo-partridge</name>
    <name type="synonym">Perdix thoracica</name>
    <dbReference type="NCBI Taxonomy" id="9083"/>
    <lineage>
        <taxon>Eukaryota</taxon>
        <taxon>Metazoa</taxon>
        <taxon>Chordata</taxon>
        <taxon>Craniata</taxon>
        <taxon>Vertebrata</taxon>
        <taxon>Euteleostomi</taxon>
        <taxon>Archelosauria</taxon>
        <taxon>Archosauria</taxon>
        <taxon>Dinosauria</taxon>
        <taxon>Saurischia</taxon>
        <taxon>Theropoda</taxon>
        <taxon>Coelurosauria</taxon>
        <taxon>Aves</taxon>
        <taxon>Neognathae</taxon>
        <taxon>Galloanserae</taxon>
        <taxon>Galliformes</taxon>
        <taxon>Phasianidae</taxon>
        <taxon>Perdicinae</taxon>
        <taxon>Bambusicola</taxon>
    </lineage>
</organism>